<sequence length="85" mass="9624">AVVVRLIIIATPAVKVYVNTLDVLLFIASNRYSVITYRSKFRVFQIYATLNNANGRNVDMQEIFSMETAYFLLSLSSLSFYSSAN</sequence>
<keyword evidence="2" id="KW-1185">Reference proteome</keyword>
<proteinExistence type="predicted"/>
<protein>
    <submittedName>
        <fullName evidence="1">Uncharacterized protein</fullName>
    </submittedName>
</protein>
<name>A0AAD7Z713_DIPPU</name>
<reference evidence="1" key="1">
    <citation type="journal article" date="2023" name="IScience">
        <title>Live-bearing cockroach genome reveals convergent evolutionary mechanisms linked to viviparity in insects and beyond.</title>
        <authorList>
            <person name="Fouks B."/>
            <person name="Harrison M.C."/>
            <person name="Mikhailova A.A."/>
            <person name="Marchal E."/>
            <person name="English S."/>
            <person name="Carruthers M."/>
            <person name="Jennings E.C."/>
            <person name="Chiamaka E.L."/>
            <person name="Frigard R.A."/>
            <person name="Pippel M."/>
            <person name="Attardo G.M."/>
            <person name="Benoit J.B."/>
            <person name="Bornberg-Bauer E."/>
            <person name="Tobe S.S."/>
        </authorList>
    </citation>
    <scope>NUCLEOTIDE SEQUENCE</scope>
    <source>
        <strain evidence="1">Stay&amp;Tobe</strain>
    </source>
</reference>
<dbReference type="EMBL" id="JASPKZ010010252">
    <property type="protein sequence ID" value="KAJ9574935.1"/>
    <property type="molecule type" value="Genomic_DNA"/>
</dbReference>
<comment type="caution">
    <text evidence="1">The sequence shown here is derived from an EMBL/GenBank/DDBJ whole genome shotgun (WGS) entry which is preliminary data.</text>
</comment>
<evidence type="ECO:0000313" key="2">
    <source>
        <dbReference type="Proteomes" id="UP001233999"/>
    </source>
</evidence>
<evidence type="ECO:0000313" key="1">
    <source>
        <dbReference type="EMBL" id="KAJ9574935.1"/>
    </source>
</evidence>
<reference evidence="1" key="2">
    <citation type="submission" date="2023-05" db="EMBL/GenBank/DDBJ databases">
        <authorList>
            <person name="Fouks B."/>
        </authorList>
    </citation>
    <scope>NUCLEOTIDE SEQUENCE</scope>
    <source>
        <strain evidence="1">Stay&amp;Tobe</strain>
        <tissue evidence="1">Testes</tissue>
    </source>
</reference>
<accession>A0AAD7Z713</accession>
<feature type="non-terminal residue" evidence="1">
    <location>
        <position position="1"/>
    </location>
</feature>
<dbReference type="AlphaFoldDB" id="A0AAD7Z713"/>
<gene>
    <name evidence="1" type="ORF">L9F63_007901</name>
</gene>
<feature type="non-terminal residue" evidence="1">
    <location>
        <position position="85"/>
    </location>
</feature>
<dbReference type="Proteomes" id="UP001233999">
    <property type="component" value="Unassembled WGS sequence"/>
</dbReference>
<organism evidence="1 2">
    <name type="scientific">Diploptera punctata</name>
    <name type="common">Pacific beetle cockroach</name>
    <dbReference type="NCBI Taxonomy" id="6984"/>
    <lineage>
        <taxon>Eukaryota</taxon>
        <taxon>Metazoa</taxon>
        <taxon>Ecdysozoa</taxon>
        <taxon>Arthropoda</taxon>
        <taxon>Hexapoda</taxon>
        <taxon>Insecta</taxon>
        <taxon>Pterygota</taxon>
        <taxon>Neoptera</taxon>
        <taxon>Polyneoptera</taxon>
        <taxon>Dictyoptera</taxon>
        <taxon>Blattodea</taxon>
        <taxon>Blaberoidea</taxon>
        <taxon>Blaberidae</taxon>
        <taxon>Diplopterinae</taxon>
        <taxon>Diploptera</taxon>
    </lineage>
</organism>